<proteinExistence type="predicted"/>
<gene>
    <name evidence="1" type="ORF">LUZ63_002611</name>
</gene>
<protein>
    <submittedName>
        <fullName evidence="1">Uncharacterized protein</fullName>
    </submittedName>
</protein>
<dbReference type="AlphaFoldDB" id="A0A9Q0D041"/>
<name>A0A9Q0D041_9POAL</name>
<dbReference type="Proteomes" id="UP001151287">
    <property type="component" value="Unassembled WGS sequence"/>
</dbReference>
<dbReference type="OrthoDB" id="606645at2759"/>
<evidence type="ECO:0000313" key="1">
    <source>
        <dbReference type="EMBL" id="KAJ1702832.1"/>
    </source>
</evidence>
<comment type="caution">
    <text evidence="1">The sequence shown here is derived from an EMBL/GenBank/DDBJ whole genome shotgun (WGS) entry which is preliminary data.</text>
</comment>
<dbReference type="PANTHER" id="PTHR35122:SF2">
    <property type="entry name" value="OS04G0598000 PROTEIN"/>
    <property type="match status" value="1"/>
</dbReference>
<dbReference type="Pfam" id="PF22272">
    <property type="entry name" value="LEA_3b"/>
    <property type="match status" value="1"/>
</dbReference>
<evidence type="ECO:0000313" key="2">
    <source>
        <dbReference type="Proteomes" id="UP001151287"/>
    </source>
</evidence>
<keyword evidence="2" id="KW-1185">Reference proteome</keyword>
<dbReference type="InterPro" id="IPR039291">
    <property type="entry name" value="At5g17165-like"/>
</dbReference>
<sequence>MKEDPNREYELTIRQNTTKLHFIWALCHRSPAKISARSDERVWWSFKIRKGSLVYKYRGTQVIVPHILHIHSVPYLSHKEAHGISISFSLPFFFLYCMAANSKGQAIAGIIGKRFVNLTLSPARVALLSASRRHVHASSYDKNIEDHVRPTVVPNYVINTNSDKYWGPHPKTGVFGPAVSSGITDQYQSTNSTSSVLDQKVWFRFSEDSI</sequence>
<dbReference type="EMBL" id="JAMQYH010000001">
    <property type="protein sequence ID" value="KAJ1702832.1"/>
    <property type="molecule type" value="Genomic_DNA"/>
</dbReference>
<organism evidence="1 2">
    <name type="scientific">Rhynchospora breviuscula</name>
    <dbReference type="NCBI Taxonomy" id="2022672"/>
    <lineage>
        <taxon>Eukaryota</taxon>
        <taxon>Viridiplantae</taxon>
        <taxon>Streptophyta</taxon>
        <taxon>Embryophyta</taxon>
        <taxon>Tracheophyta</taxon>
        <taxon>Spermatophyta</taxon>
        <taxon>Magnoliopsida</taxon>
        <taxon>Liliopsida</taxon>
        <taxon>Poales</taxon>
        <taxon>Cyperaceae</taxon>
        <taxon>Cyperoideae</taxon>
        <taxon>Rhynchosporeae</taxon>
        <taxon>Rhynchospora</taxon>
    </lineage>
</organism>
<reference evidence="1" key="1">
    <citation type="journal article" date="2022" name="Cell">
        <title>Repeat-based holocentromeres influence genome architecture and karyotype evolution.</title>
        <authorList>
            <person name="Hofstatter P.G."/>
            <person name="Thangavel G."/>
            <person name="Lux T."/>
            <person name="Neumann P."/>
            <person name="Vondrak T."/>
            <person name="Novak P."/>
            <person name="Zhang M."/>
            <person name="Costa L."/>
            <person name="Castellani M."/>
            <person name="Scott A."/>
            <person name="Toegelov H."/>
            <person name="Fuchs J."/>
            <person name="Mata-Sucre Y."/>
            <person name="Dias Y."/>
            <person name="Vanzela A.L.L."/>
            <person name="Huettel B."/>
            <person name="Almeida C.C.S."/>
            <person name="Simkova H."/>
            <person name="Souza G."/>
            <person name="Pedrosa-Harand A."/>
            <person name="Macas J."/>
            <person name="Mayer K.F.X."/>
            <person name="Houben A."/>
            <person name="Marques A."/>
        </authorList>
    </citation>
    <scope>NUCLEOTIDE SEQUENCE</scope>
    <source>
        <strain evidence="1">RhyBre1mFocal</strain>
    </source>
</reference>
<dbReference type="PANTHER" id="PTHR35122">
    <property type="entry name" value="OSJNBA0093F12.14 PROTEIN"/>
    <property type="match status" value="1"/>
</dbReference>
<accession>A0A9Q0D041</accession>